<dbReference type="InterPro" id="IPR003018">
    <property type="entry name" value="GAF"/>
</dbReference>
<feature type="domain" description="GAF" evidence="1">
    <location>
        <begin position="17"/>
        <end position="90"/>
    </location>
</feature>
<dbReference type="Pfam" id="PF01590">
    <property type="entry name" value="GAF"/>
    <property type="match status" value="1"/>
</dbReference>
<reference evidence="2 3" key="1">
    <citation type="submission" date="2019-08" db="EMBL/GenBank/DDBJ databases">
        <title>Bacterial whole genome sequence for Glaciihabitans sp. CHu50b-6-2.</title>
        <authorList>
            <person name="Jin L."/>
        </authorList>
    </citation>
    <scope>NUCLEOTIDE SEQUENCE [LARGE SCALE GENOMIC DNA]</scope>
    <source>
        <strain evidence="2 3">CHu50b-6-2</strain>
    </source>
</reference>
<dbReference type="RefSeq" id="WP_147785272.1">
    <property type="nucleotide sequence ID" value="NZ_VRMG01000093.1"/>
</dbReference>
<accession>A0A5C8UFZ1</accession>
<proteinExistence type="predicted"/>
<keyword evidence="3" id="KW-1185">Reference proteome</keyword>
<protein>
    <submittedName>
        <fullName evidence="2">GAF domain-containing protein</fullName>
    </submittedName>
</protein>
<organism evidence="2 3">
    <name type="scientific">Lacisediminihabitans profunda</name>
    <dbReference type="NCBI Taxonomy" id="2594790"/>
    <lineage>
        <taxon>Bacteria</taxon>
        <taxon>Bacillati</taxon>
        <taxon>Actinomycetota</taxon>
        <taxon>Actinomycetes</taxon>
        <taxon>Micrococcales</taxon>
        <taxon>Microbacteriaceae</taxon>
        <taxon>Lacisediminihabitans</taxon>
    </lineage>
</organism>
<dbReference type="EMBL" id="VRMG01000093">
    <property type="protein sequence ID" value="TXN26331.1"/>
    <property type="molecule type" value="Genomic_DNA"/>
</dbReference>
<evidence type="ECO:0000313" key="2">
    <source>
        <dbReference type="EMBL" id="TXN26331.1"/>
    </source>
</evidence>
<name>A0A5C8UFZ1_9MICO</name>
<dbReference type="PANTHER" id="PTHR43102">
    <property type="entry name" value="SLR1143 PROTEIN"/>
    <property type="match status" value="1"/>
</dbReference>
<evidence type="ECO:0000259" key="1">
    <source>
        <dbReference type="Pfam" id="PF01590"/>
    </source>
</evidence>
<dbReference type="Gene3D" id="3.30.450.40">
    <property type="match status" value="1"/>
</dbReference>
<evidence type="ECO:0000313" key="3">
    <source>
        <dbReference type="Proteomes" id="UP000321379"/>
    </source>
</evidence>
<dbReference type="AlphaFoldDB" id="A0A5C8UFZ1"/>
<dbReference type="Proteomes" id="UP000321379">
    <property type="component" value="Unassembled WGS sequence"/>
</dbReference>
<dbReference type="InterPro" id="IPR029016">
    <property type="entry name" value="GAF-like_dom_sf"/>
</dbReference>
<dbReference type="PANTHER" id="PTHR43102:SF2">
    <property type="entry name" value="GAF DOMAIN-CONTAINING PROTEIN"/>
    <property type="match status" value="1"/>
</dbReference>
<feature type="non-terminal residue" evidence="2">
    <location>
        <position position="1"/>
    </location>
</feature>
<dbReference type="SUPFAM" id="SSF55781">
    <property type="entry name" value="GAF domain-like"/>
    <property type="match status" value="1"/>
</dbReference>
<comment type="caution">
    <text evidence="2">The sequence shown here is derived from an EMBL/GenBank/DDBJ whole genome shotgun (WGS) entry which is preliminary data.</text>
</comment>
<sequence>FKSVIGLPPVEVPRALSFCSPTIARTDQFTIEDTAADPVFKTHPFVVGGPKARFYAAVAIETRDGQRLGALCIADTRPRKFSRADAALLRAPDRQAQGEWMNG</sequence>
<gene>
    <name evidence="2" type="ORF">FVP33_19195</name>
</gene>
<feature type="non-terminal residue" evidence="2">
    <location>
        <position position="103"/>
    </location>
</feature>